<keyword evidence="7" id="KW-0548">Nucleotidyltransferase</keyword>
<evidence type="ECO:0000313" key="8">
    <source>
        <dbReference type="Proteomes" id="UP000007460"/>
    </source>
</evidence>
<dbReference type="EMBL" id="CP001751">
    <property type="protein sequence ID" value="ADE39878.1"/>
    <property type="molecule type" value="Genomic_DNA"/>
</dbReference>
<evidence type="ECO:0000256" key="2">
    <source>
        <dbReference type="ARBA" id="ARBA00022448"/>
    </source>
</evidence>
<dbReference type="AlphaFoldDB" id="D5BUD1"/>
<dbReference type="STRING" id="488538.SAR116_1635"/>
<dbReference type="InterPro" id="IPR035958">
    <property type="entry name" value="SecB-like_sf"/>
</dbReference>
<dbReference type="PANTHER" id="PTHR36918">
    <property type="match status" value="1"/>
</dbReference>
<evidence type="ECO:0000256" key="3">
    <source>
        <dbReference type="ARBA" id="ARBA00022927"/>
    </source>
</evidence>
<dbReference type="NCBIfam" id="NF004392">
    <property type="entry name" value="PRK05751.1-3"/>
    <property type="match status" value="1"/>
</dbReference>
<evidence type="ECO:0000256" key="5">
    <source>
        <dbReference type="ARBA" id="ARBA00023186"/>
    </source>
</evidence>
<evidence type="ECO:0000256" key="1">
    <source>
        <dbReference type="ARBA" id="ARBA00009990"/>
    </source>
</evidence>
<dbReference type="SUPFAM" id="SSF54611">
    <property type="entry name" value="SecB-like"/>
    <property type="match status" value="1"/>
</dbReference>
<dbReference type="InterPro" id="IPR003708">
    <property type="entry name" value="SecB"/>
</dbReference>
<evidence type="ECO:0000313" key="7">
    <source>
        <dbReference type="EMBL" id="ADE39878.1"/>
    </source>
</evidence>
<organism evidence="7 8">
    <name type="scientific">Puniceispirillum marinum (strain IMCC1322)</name>
    <dbReference type="NCBI Taxonomy" id="488538"/>
    <lineage>
        <taxon>Bacteria</taxon>
        <taxon>Pseudomonadati</taxon>
        <taxon>Pseudomonadota</taxon>
        <taxon>Alphaproteobacteria</taxon>
        <taxon>Candidatus Puniceispirillales</taxon>
        <taxon>Candidatus Puniceispirillaceae</taxon>
        <taxon>Candidatus Puniceispirillum</taxon>
    </lineage>
</organism>
<dbReference type="HAMAP" id="MF_00821">
    <property type="entry name" value="SecB"/>
    <property type="match status" value="1"/>
</dbReference>
<gene>
    <name evidence="6" type="primary">secB</name>
    <name evidence="7" type="ordered locus">SAR116_1635</name>
</gene>
<comment type="subcellular location">
    <subcellularLocation>
        <location evidence="6">Cytoplasm</location>
    </subcellularLocation>
</comment>
<dbReference type="GO" id="GO:0016746">
    <property type="term" value="F:acyltransferase activity"/>
    <property type="evidence" value="ECO:0007669"/>
    <property type="project" value="UniProtKB-KW"/>
</dbReference>
<dbReference type="GO" id="GO:0051082">
    <property type="term" value="F:unfolded protein binding"/>
    <property type="evidence" value="ECO:0007669"/>
    <property type="project" value="InterPro"/>
</dbReference>
<dbReference type="GO" id="GO:0005737">
    <property type="term" value="C:cytoplasm"/>
    <property type="evidence" value="ECO:0007669"/>
    <property type="project" value="UniProtKB-SubCell"/>
</dbReference>
<reference evidence="7 8" key="1">
    <citation type="journal article" date="2010" name="J. Bacteriol.">
        <title>Complete genome sequence of "Candidatus Puniceispirillum marinum" IMCC1322, a representative of the SAR116 clade in the Alphaproteobacteria.</title>
        <authorList>
            <person name="Oh H.M."/>
            <person name="Kwon K.K."/>
            <person name="Kang I."/>
            <person name="Kang S.G."/>
            <person name="Lee J.H."/>
            <person name="Kim S.J."/>
            <person name="Cho J.C."/>
        </authorList>
    </citation>
    <scope>NUCLEOTIDE SEQUENCE [LARGE SCALE GENOMIC DNA]</scope>
    <source>
        <strain evidence="7 8">IMCC1322</strain>
    </source>
</reference>
<sequence>MANNSKTTDSAAADGAGENTQAMRQLIMHAQYIKDLSFENPNAPNVLTENTAQPDVEIGVNVGAKMIGEDQFEVLLNLTAKAKADDTALFLVDLTYAGLVSAPNTPENELNPLIMIEAPRLLFPFARAIVSDMTRDGGFMPLNIQPVDFVAVYQHNLARQQEEAQAGEVH</sequence>
<dbReference type="GO" id="GO:0006457">
    <property type="term" value="P:protein folding"/>
    <property type="evidence" value="ECO:0007669"/>
    <property type="project" value="UniProtKB-UniRule"/>
</dbReference>
<dbReference type="OrthoDB" id="9795145at2"/>
<keyword evidence="8" id="KW-1185">Reference proteome</keyword>
<dbReference type="NCBIfam" id="TIGR00809">
    <property type="entry name" value="secB"/>
    <property type="match status" value="1"/>
</dbReference>
<keyword evidence="7" id="KW-0808">Transferase</keyword>
<dbReference type="eggNOG" id="COG1952">
    <property type="taxonomic scope" value="Bacteria"/>
</dbReference>
<comment type="subunit">
    <text evidence="6">Homotetramer, a dimer of dimers. One homotetramer interacts with 1 SecA dimer.</text>
</comment>
<proteinExistence type="inferred from homology"/>
<keyword evidence="5 6" id="KW-0143">Chaperone</keyword>
<keyword evidence="6" id="KW-0963">Cytoplasm</keyword>
<accession>D5BUD1</accession>
<dbReference type="RefSeq" id="WP_013046505.1">
    <property type="nucleotide sequence ID" value="NC_014010.1"/>
</dbReference>
<comment type="function">
    <text evidence="6">One of the proteins required for the normal export of preproteins out of the cell cytoplasm. It is a molecular chaperone that binds to a subset of precursor proteins, maintaining them in a translocation-competent state. It also specifically binds to its receptor SecA.</text>
</comment>
<evidence type="ECO:0000256" key="6">
    <source>
        <dbReference type="HAMAP-Rule" id="MF_00821"/>
    </source>
</evidence>
<dbReference type="GO" id="GO:0015031">
    <property type="term" value="P:protein transport"/>
    <property type="evidence" value="ECO:0007669"/>
    <property type="project" value="UniProtKB-UniRule"/>
</dbReference>
<dbReference type="KEGG" id="apb:SAR116_1635"/>
<comment type="similarity">
    <text evidence="1 6">Belongs to the SecB family.</text>
</comment>
<dbReference type="Proteomes" id="UP000007460">
    <property type="component" value="Chromosome"/>
</dbReference>
<keyword evidence="4 6" id="KW-0811">Translocation</keyword>
<keyword evidence="7" id="KW-0012">Acyltransferase</keyword>
<dbReference type="GO" id="GO:0016779">
    <property type="term" value="F:nucleotidyltransferase activity"/>
    <property type="evidence" value="ECO:0007669"/>
    <property type="project" value="UniProtKB-KW"/>
</dbReference>
<dbReference type="Pfam" id="PF02556">
    <property type="entry name" value="SecB"/>
    <property type="match status" value="1"/>
</dbReference>
<dbReference type="HOGENOM" id="CLU_111574_0_0_5"/>
<protein>
    <recommendedName>
        <fullName evidence="6">Protein-export protein SecB</fullName>
    </recommendedName>
</protein>
<evidence type="ECO:0000256" key="4">
    <source>
        <dbReference type="ARBA" id="ARBA00023010"/>
    </source>
</evidence>
<keyword evidence="2 6" id="KW-0813">Transport</keyword>
<dbReference type="Gene3D" id="3.10.420.10">
    <property type="entry name" value="SecB-like"/>
    <property type="match status" value="1"/>
</dbReference>
<dbReference type="PRINTS" id="PR01594">
    <property type="entry name" value="SECBCHAPRONE"/>
</dbReference>
<dbReference type="GO" id="GO:0051262">
    <property type="term" value="P:protein tetramerization"/>
    <property type="evidence" value="ECO:0007669"/>
    <property type="project" value="InterPro"/>
</dbReference>
<dbReference type="PANTHER" id="PTHR36918:SF1">
    <property type="entry name" value="PROTEIN-EXPORT PROTEIN SECB"/>
    <property type="match status" value="1"/>
</dbReference>
<name>D5BUD1_PUNMI</name>
<keyword evidence="3 6" id="KW-0653">Protein transport</keyword>